<evidence type="ECO:0000313" key="2">
    <source>
        <dbReference type="EnsemblProtists" id="PYU1_T010718"/>
    </source>
</evidence>
<dbReference type="PROSITE" id="PS50222">
    <property type="entry name" value="EF_HAND_2"/>
    <property type="match status" value="1"/>
</dbReference>
<name>K3X0G9_GLOUD</name>
<protein>
    <recommendedName>
        <fullName evidence="1">EF-hand domain-containing protein</fullName>
    </recommendedName>
</protein>
<evidence type="ECO:0000313" key="3">
    <source>
        <dbReference type="Proteomes" id="UP000019132"/>
    </source>
</evidence>
<dbReference type="InterPro" id="IPR002048">
    <property type="entry name" value="EF_hand_dom"/>
</dbReference>
<reference evidence="2" key="3">
    <citation type="submission" date="2015-02" db="UniProtKB">
        <authorList>
            <consortium name="EnsemblProtists"/>
        </authorList>
    </citation>
    <scope>IDENTIFICATION</scope>
    <source>
        <strain evidence="2">DAOM BR144</strain>
    </source>
</reference>
<dbReference type="HOGENOM" id="CLU_2488373_0_0_1"/>
<sequence length="87" mass="9762">MELIQASFQASFDARVDRLSATELAELRMIFRYFDTDSDGAVSANQACRMFALLGLDVNPSYVQELEEVYMNGSIFLILALLFRGAN</sequence>
<reference evidence="3" key="2">
    <citation type="submission" date="2010-04" db="EMBL/GenBank/DDBJ databases">
        <authorList>
            <person name="Buell R."/>
            <person name="Hamilton J."/>
            <person name="Hostetler J."/>
        </authorList>
    </citation>
    <scope>NUCLEOTIDE SEQUENCE [LARGE SCALE GENOMIC DNA]</scope>
    <source>
        <strain evidence="3">DAOM:BR144</strain>
    </source>
</reference>
<dbReference type="EnsemblProtists" id="PYU1_T010718">
    <property type="protein sequence ID" value="PYU1_T010718"/>
    <property type="gene ID" value="PYU1_G010695"/>
</dbReference>
<proteinExistence type="predicted"/>
<keyword evidence="3" id="KW-1185">Reference proteome</keyword>
<evidence type="ECO:0000259" key="1">
    <source>
        <dbReference type="PROSITE" id="PS50222"/>
    </source>
</evidence>
<dbReference type="SUPFAM" id="SSF47473">
    <property type="entry name" value="EF-hand"/>
    <property type="match status" value="1"/>
</dbReference>
<organism evidence="2 3">
    <name type="scientific">Globisporangium ultimum (strain ATCC 200006 / CBS 805.95 / DAOM BR144)</name>
    <name type="common">Pythium ultimum</name>
    <dbReference type="NCBI Taxonomy" id="431595"/>
    <lineage>
        <taxon>Eukaryota</taxon>
        <taxon>Sar</taxon>
        <taxon>Stramenopiles</taxon>
        <taxon>Oomycota</taxon>
        <taxon>Peronosporomycetes</taxon>
        <taxon>Pythiales</taxon>
        <taxon>Pythiaceae</taxon>
        <taxon>Globisporangium</taxon>
    </lineage>
</organism>
<dbReference type="Proteomes" id="UP000019132">
    <property type="component" value="Unassembled WGS sequence"/>
</dbReference>
<dbReference type="VEuPathDB" id="FungiDB:PYU1_G010695"/>
<dbReference type="GO" id="GO:0005509">
    <property type="term" value="F:calcium ion binding"/>
    <property type="evidence" value="ECO:0007669"/>
    <property type="project" value="InterPro"/>
</dbReference>
<dbReference type="Gene3D" id="1.10.238.10">
    <property type="entry name" value="EF-hand"/>
    <property type="match status" value="1"/>
</dbReference>
<dbReference type="AlphaFoldDB" id="K3X0G9"/>
<accession>K3X0G9</accession>
<dbReference type="EMBL" id="GL376592">
    <property type="status" value="NOT_ANNOTATED_CDS"/>
    <property type="molecule type" value="Genomic_DNA"/>
</dbReference>
<reference evidence="3" key="1">
    <citation type="journal article" date="2010" name="Genome Biol.">
        <title>Genome sequence of the necrotrophic plant pathogen Pythium ultimum reveals original pathogenicity mechanisms and effector repertoire.</title>
        <authorList>
            <person name="Levesque C.A."/>
            <person name="Brouwer H."/>
            <person name="Cano L."/>
            <person name="Hamilton J.P."/>
            <person name="Holt C."/>
            <person name="Huitema E."/>
            <person name="Raffaele S."/>
            <person name="Robideau G.P."/>
            <person name="Thines M."/>
            <person name="Win J."/>
            <person name="Zerillo M.M."/>
            <person name="Beakes G.W."/>
            <person name="Boore J.L."/>
            <person name="Busam D."/>
            <person name="Dumas B."/>
            <person name="Ferriera S."/>
            <person name="Fuerstenberg S.I."/>
            <person name="Gachon C.M."/>
            <person name="Gaulin E."/>
            <person name="Govers F."/>
            <person name="Grenville-Briggs L."/>
            <person name="Horner N."/>
            <person name="Hostetler J."/>
            <person name="Jiang R.H."/>
            <person name="Johnson J."/>
            <person name="Krajaejun T."/>
            <person name="Lin H."/>
            <person name="Meijer H.J."/>
            <person name="Moore B."/>
            <person name="Morris P."/>
            <person name="Phuntmart V."/>
            <person name="Puiu D."/>
            <person name="Shetty J."/>
            <person name="Stajich J.E."/>
            <person name="Tripathy S."/>
            <person name="Wawra S."/>
            <person name="van West P."/>
            <person name="Whitty B.R."/>
            <person name="Coutinho P.M."/>
            <person name="Henrissat B."/>
            <person name="Martin F."/>
            <person name="Thomas P.D."/>
            <person name="Tyler B.M."/>
            <person name="De Vries R.P."/>
            <person name="Kamoun S."/>
            <person name="Yandell M."/>
            <person name="Tisserat N."/>
            <person name="Buell C.R."/>
        </authorList>
    </citation>
    <scope>NUCLEOTIDE SEQUENCE</scope>
    <source>
        <strain evidence="3">DAOM:BR144</strain>
    </source>
</reference>
<feature type="domain" description="EF-hand" evidence="1">
    <location>
        <begin position="22"/>
        <end position="57"/>
    </location>
</feature>
<dbReference type="InterPro" id="IPR011992">
    <property type="entry name" value="EF-hand-dom_pair"/>
</dbReference>
<dbReference type="InParanoid" id="K3X0G9"/>